<name>A0A7W7KG92_PSENT</name>
<dbReference type="Proteomes" id="UP000566995">
    <property type="component" value="Unassembled WGS sequence"/>
</dbReference>
<evidence type="ECO:0000313" key="2">
    <source>
        <dbReference type="Proteomes" id="UP000566995"/>
    </source>
</evidence>
<dbReference type="AlphaFoldDB" id="A0A7W7KG92"/>
<dbReference type="RefSeq" id="WP_184585968.1">
    <property type="nucleotide sequence ID" value="NZ_JACHLI010000001.1"/>
</dbReference>
<sequence length="251" mass="27787">MLHAANKHKTRYWERYQGVRLEGETGVRAEDEIVSTVFGPLAFLPPAAIAAFWMAVVRWEPDSAGDPFPAGPVTGASMEFWPTRYEREPDLRVVLQWGETSVVILVELKWDSGLSPDQLQLQWNACLDESEKSRALHVFIGKDIGNALNDAAKDDVWAGRLHLLSWFNILTILGSLGGPGADLLQLWGSEVSGLLEFLGIRAFDGFSRLAVPYAPQGLDANFWCPFDGFAYLDVPDAPEGDEAMFFARSDA</sequence>
<reference evidence="1 2" key="1">
    <citation type="submission" date="2020-08" db="EMBL/GenBank/DDBJ databases">
        <title>Functional genomics of gut bacteria from endangered species of beetles.</title>
        <authorList>
            <person name="Carlos-Shanley C."/>
        </authorList>
    </citation>
    <scope>NUCLEOTIDE SEQUENCE [LARGE SCALE GENOMIC DNA]</scope>
    <source>
        <strain evidence="1 2">S00179</strain>
    </source>
</reference>
<evidence type="ECO:0000313" key="1">
    <source>
        <dbReference type="EMBL" id="MBB4861718.1"/>
    </source>
</evidence>
<dbReference type="EMBL" id="JACHLI010000001">
    <property type="protein sequence ID" value="MBB4861718.1"/>
    <property type="molecule type" value="Genomic_DNA"/>
</dbReference>
<protein>
    <submittedName>
        <fullName evidence="1">Uncharacterized protein</fullName>
    </submittedName>
</protein>
<gene>
    <name evidence="1" type="ORF">HNP46_000529</name>
</gene>
<comment type="caution">
    <text evidence="1">The sequence shown here is derived from an EMBL/GenBank/DDBJ whole genome shotgun (WGS) entry which is preliminary data.</text>
</comment>
<organism evidence="1 2">
    <name type="scientific">Pseudomonas nitroreducens</name>
    <dbReference type="NCBI Taxonomy" id="46680"/>
    <lineage>
        <taxon>Bacteria</taxon>
        <taxon>Pseudomonadati</taxon>
        <taxon>Pseudomonadota</taxon>
        <taxon>Gammaproteobacteria</taxon>
        <taxon>Pseudomonadales</taxon>
        <taxon>Pseudomonadaceae</taxon>
        <taxon>Pseudomonas</taxon>
    </lineage>
</organism>
<accession>A0A7W7KG92</accession>
<proteinExistence type="predicted"/>